<dbReference type="RefSeq" id="WP_330158375.1">
    <property type="nucleotide sequence ID" value="NZ_BAAAJA010000016.1"/>
</dbReference>
<protein>
    <submittedName>
        <fullName evidence="4">Amino-acid N-acetyltransferase</fullName>
        <ecNumber evidence="4">2.3.1.1</ecNumber>
    </submittedName>
</protein>
<comment type="caution">
    <text evidence="4">The sequence shown here is derived from an EMBL/GenBank/DDBJ whole genome shotgun (WGS) entry which is preliminary data.</text>
</comment>
<reference evidence="4 5" key="1">
    <citation type="submission" date="2023-07" db="EMBL/GenBank/DDBJ databases">
        <authorList>
            <person name="Girao M."/>
            <person name="Carvalho M.F."/>
        </authorList>
    </citation>
    <scope>NUCLEOTIDE SEQUENCE [LARGE SCALE GENOMIC DNA]</scope>
    <source>
        <strain evidence="4 5">66/93</strain>
    </source>
</reference>
<dbReference type="Pfam" id="PF00583">
    <property type="entry name" value="Acetyltransf_1"/>
    <property type="match status" value="1"/>
</dbReference>
<dbReference type="InterPro" id="IPR045039">
    <property type="entry name" value="NSI-like"/>
</dbReference>
<dbReference type="PROSITE" id="PS51186">
    <property type="entry name" value="GNAT"/>
    <property type="match status" value="1"/>
</dbReference>
<dbReference type="Gene3D" id="3.40.630.30">
    <property type="match status" value="1"/>
</dbReference>
<proteinExistence type="predicted"/>
<keyword evidence="1 4" id="KW-0808">Transferase</keyword>
<dbReference type="EMBL" id="JAUUCC010000026">
    <property type="protein sequence ID" value="MEE2051222.1"/>
    <property type="molecule type" value="Genomic_DNA"/>
</dbReference>
<evidence type="ECO:0000256" key="1">
    <source>
        <dbReference type="ARBA" id="ARBA00022679"/>
    </source>
</evidence>
<gene>
    <name evidence="4" type="ORF">Q8A49_12040</name>
</gene>
<accession>A0ABU7KRE9</accession>
<dbReference type="PANTHER" id="PTHR43626">
    <property type="entry name" value="ACYL-COA N-ACYLTRANSFERASE"/>
    <property type="match status" value="1"/>
</dbReference>
<dbReference type="GO" id="GO:0016746">
    <property type="term" value="F:acyltransferase activity"/>
    <property type="evidence" value="ECO:0007669"/>
    <property type="project" value="UniProtKB-KW"/>
</dbReference>
<dbReference type="EC" id="2.3.1.1" evidence="4"/>
<evidence type="ECO:0000313" key="5">
    <source>
        <dbReference type="Proteomes" id="UP001348641"/>
    </source>
</evidence>
<evidence type="ECO:0000313" key="4">
    <source>
        <dbReference type="EMBL" id="MEE2051222.1"/>
    </source>
</evidence>
<dbReference type="SUPFAM" id="SSF55729">
    <property type="entry name" value="Acyl-CoA N-acyltransferases (Nat)"/>
    <property type="match status" value="1"/>
</dbReference>
<dbReference type="InterPro" id="IPR016181">
    <property type="entry name" value="Acyl_CoA_acyltransferase"/>
</dbReference>
<dbReference type="Proteomes" id="UP001348641">
    <property type="component" value="Unassembled WGS sequence"/>
</dbReference>
<organism evidence="4 5">
    <name type="scientific">Nocardiopsis tropica</name>
    <dbReference type="NCBI Taxonomy" id="109330"/>
    <lineage>
        <taxon>Bacteria</taxon>
        <taxon>Bacillati</taxon>
        <taxon>Actinomycetota</taxon>
        <taxon>Actinomycetes</taxon>
        <taxon>Streptosporangiales</taxon>
        <taxon>Nocardiopsidaceae</taxon>
        <taxon>Nocardiopsis</taxon>
    </lineage>
</organism>
<keyword evidence="2 4" id="KW-0012">Acyltransferase</keyword>
<dbReference type="NCBIfam" id="NF005921">
    <property type="entry name" value="PRK07922.1"/>
    <property type="match status" value="1"/>
</dbReference>
<dbReference type="PANTHER" id="PTHR43626:SF4">
    <property type="entry name" value="GCN5-RELATED N-ACETYLTRANSFERASE 2, CHLOROPLASTIC"/>
    <property type="match status" value="1"/>
</dbReference>
<dbReference type="CDD" id="cd04301">
    <property type="entry name" value="NAT_SF"/>
    <property type="match status" value="1"/>
</dbReference>
<evidence type="ECO:0000259" key="3">
    <source>
        <dbReference type="PROSITE" id="PS51186"/>
    </source>
</evidence>
<feature type="domain" description="N-acetyltransferase" evidence="3">
    <location>
        <begin position="28"/>
        <end position="175"/>
    </location>
</feature>
<name>A0ABU7KRE9_9ACTN</name>
<sequence length="200" mass="22290">MPVRHVHVRRARTRDVAAIRRLVDTYTVDRRVLSKSTVNLYEDVQEFWVAEAEVVPDMSPAGPESSPGAVPEAEVEHRLVGCGALHVLWEDLAEVRTVAVDPSLRGFGVGHRIVTELLATARELGVQRVFCLTFETGFFSKHGFAPIQGTPVSSRVYEELLRSYDEGVAEFLDLERVKPNTLGNTRMLVRLDDAARPARA</sequence>
<evidence type="ECO:0000256" key="2">
    <source>
        <dbReference type="ARBA" id="ARBA00023315"/>
    </source>
</evidence>
<dbReference type="InterPro" id="IPR000182">
    <property type="entry name" value="GNAT_dom"/>
</dbReference>